<gene>
    <name evidence="11" type="ORF">OKIOD_LOCUS5934</name>
</gene>
<keyword evidence="8" id="KW-0807">Transducer</keyword>
<dbReference type="Gene3D" id="1.20.1070.10">
    <property type="entry name" value="Rhodopsin 7-helix transmembrane proteins"/>
    <property type="match status" value="1"/>
</dbReference>
<keyword evidence="6 9" id="KW-0472">Membrane</keyword>
<dbReference type="PRINTS" id="PR00237">
    <property type="entry name" value="GPCRRHODOPSN"/>
</dbReference>
<keyword evidence="2" id="KW-1003">Cell membrane</keyword>
<dbReference type="PANTHER" id="PTHR24229">
    <property type="entry name" value="NEUROPEPTIDES RECEPTOR"/>
    <property type="match status" value="1"/>
</dbReference>
<dbReference type="PANTHER" id="PTHR24229:SF40">
    <property type="entry name" value="ALLATOSTATIN C RECEPTOR 1-RELATED"/>
    <property type="match status" value="1"/>
</dbReference>
<keyword evidence="5" id="KW-0297">G-protein coupled receptor</keyword>
<dbReference type="CDD" id="cd00637">
    <property type="entry name" value="7tm_classA_rhodopsin-like"/>
    <property type="match status" value="1"/>
</dbReference>
<accession>A0ABN7SGV2</accession>
<protein>
    <submittedName>
        <fullName evidence="11">Oidioi.mRNA.OKI2018_I69.XSR.g14376.t1.cds</fullName>
    </submittedName>
</protein>
<keyword evidence="4 9" id="KW-1133">Transmembrane helix</keyword>
<evidence type="ECO:0000256" key="3">
    <source>
        <dbReference type="ARBA" id="ARBA00022692"/>
    </source>
</evidence>
<sequence>MHPETREVVNESEAAARFTFWSTIIVFTCSYLITAVHLIVLGAAIIVRVTSVTREAITTHGNPQAIAYQRIVTYRILVLFSAFIVCHTPFWIMAILQEIPSYINAVNKASPHYPAIMNGAAYLMTANSVVNPLLYAAVNDDFKLAFRSSINRLRRWFYNPKLFFWNVFQSSTMQDDVRLTQSMLLTTPQPPPQSLVED</sequence>
<dbReference type="PROSITE" id="PS50262">
    <property type="entry name" value="G_PROTEIN_RECEP_F1_2"/>
    <property type="match status" value="1"/>
</dbReference>
<evidence type="ECO:0000256" key="6">
    <source>
        <dbReference type="ARBA" id="ARBA00023136"/>
    </source>
</evidence>
<feature type="transmembrane region" description="Helical" evidence="9">
    <location>
        <begin position="20"/>
        <end position="47"/>
    </location>
</feature>
<evidence type="ECO:0000313" key="11">
    <source>
        <dbReference type="EMBL" id="CAG5095869.1"/>
    </source>
</evidence>
<dbReference type="InterPro" id="IPR017452">
    <property type="entry name" value="GPCR_Rhodpsn_7TM"/>
</dbReference>
<evidence type="ECO:0000256" key="1">
    <source>
        <dbReference type="ARBA" id="ARBA00004651"/>
    </source>
</evidence>
<feature type="domain" description="G-protein coupled receptors family 1 profile" evidence="10">
    <location>
        <begin position="1"/>
        <end position="135"/>
    </location>
</feature>
<dbReference type="EMBL" id="OU015569">
    <property type="protein sequence ID" value="CAG5095869.1"/>
    <property type="molecule type" value="Genomic_DNA"/>
</dbReference>
<proteinExistence type="predicted"/>
<keyword evidence="7" id="KW-0675">Receptor</keyword>
<evidence type="ECO:0000256" key="4">
    <source>
        <dbReference type="ARBA" id="ARBA00022989"/>
    </source>
</evidence>
<name>A0ABN7SGV2_OIKDI</name>
<evidence type="ECO:0000256" key="5">
    <source>
        <dbReference type="ARBA" id="ARBA00023040"/>
    </source>
</evidence>
<evidence type="ECO:0000256" key="7">
    <source>
        <dbReference type="ARBA" id="ARBA00023170"/>
    </source>
</evidence>
<evidence type="ECO:0000256" key="2">
    <source>
        <dbReference type="ARBA" id="ARBA00022475"/>
    </source>
</evidence>
<comment type="subcellular location">
    <subcellularLocation>
        <location evidence="1">Cell membrane</location>
        <topology evidence="1">Multi-pass membrane protein</topology>
    </subcellularLocation>
</comment>
<evidence type="ECO:0000256" key="9">
    <source>
        <dbReference type="SAM" id="Phobius"/>
    </source>
</evidence>
<evidence type="ECO:0000313" key="12">
    <source>
        <dbReference type="Proteomes" id="UP001158576"/>
    </source>
</evidence>
<dbReference type="InterPro" id="IPR000276">
    <property type="entry name" value="GPCR_Rhodpsn"/>
</dbReference>
<evidence type="ECO:0000256" key="8">
    <source>
        <dbReference type="ARBA" id="ARBA00023224"/>
    </source>
</evidence>
<organism evidence="11 12">
    <name type="scientific">Oikopleura dioica</name>
    <name type="common">Tunicate</name>
    <dbReference type="NCBI Taxonomy" id="34765"/>
    <lineage>
        <taxon>Eukaryota</taxon>
        <taxon>Metazoa</taxon>
        <taxon>Chordata</taxon>
        <taxon>Tunicata</taxon>
        <taxon>Appendicularia</taxon>
        <taxon>Copelata</taxon>
        <taxon>Oikopleuridae</taxon>
        <taxon>Oikopleura</taxon>
    </lineage>
</organism>
<dbReference type="SUPFAM" id="SSF81321">
    <property type="entry name" value="Family A G protein-coupled receptor-like"/>
    <property type="match status" value="1"/>
</dbReference>
<keyword evidence="12" id="KW-1185">Reference proteome</keyword>
<feature type="transmembrane region" description="Helical" evidence="9">
    <location>
        <begin position="116"/>
        <end position="138"/>
    </location>
</feature>
<evidence type="ECO:0000259" key="10">
    <source>
        <dbReference type="PROSITE" id="PS50262"/>
    </source>
</evidence>
<feature type="transmembrane region" description="Helical" evidence="9">
    <location>
        <begin position="76"/>
        <end position="96"/>
    </location>
</feature>
<reference evidence="11 12" key="1">
    <citation type="submission" date="2021-04" db="EMBL/GenBank/DDBJ databases">
        <authorList>
            <person name="Bliznina A."/>
        </authorList>
    </citation>
    <scope>NUCLEOTIDE SEQUENCE [LARGE SCALE GENOMIC DNA]</scope>
</reference>
<dbReference type="Proteomes" id="UP001158576">
    <property type="component" value="Chromosome XSR"/>
</dbReference>
<keyword evidence="3 9" id="KW-0812">Transmembrane</keyword>